<proteinExistence type="inferred from homology"/>
<dbReference type="EMBL" id="JBHUCO010000021">
    <property type="protein sequence ID" value="MFD1519909.1"/>
    <property type="molecule type" value="Genomic_DNA"/>
</dbReference>
<dbReference type="SUPFAM" id="SSF56281">
    <property type="entry name" value="Metallo-hydrolase/oxidoreductase"/>
    <property type="match status" value="1"/>
</dbReference>
<keyword evidence="7" id="KW-1185">Reference proteome</keyword>
<dbReference type="PANTHER" id="PTHR42978:SF6">
    <property type="entry name" value="QUORUM-QUENCHING LACTONASE YTNP-RELATED"/>
    <property type="match status" value="1"/>
</dbReference>
<evidence type="ECO:0000256" key="2">
    <source>
        <dbReference type="ARBA" id="ARBA00022723"/>
    </source>
</evidence>
<feature type="domain" description="Metallo-beta-lactamase" evidence="5">
    <location>
        <begin position="132"/>
        <end position="337"/>
    </location>
</feature>
<protein>
    <submittedName>
        <fullName evidence="6">MBL fold metallo-hydrolase</fullName>
    </submittedName>
</protein>
<organism evidence="6 7">
    <name type="scientific">Pseudonocardia yunnanensis</name>
    <dbReference type="NCBI Taxonomy" id="58107"/>
    <lineage>
        <taxon>Bacteria</taxon>
        <taxon>Bacillati</taxon>
        <taxon>Actinomycetota</taxon>
        <taxon>Actinomycetes</taxon>
        <taxon>Pseudonocardiales</taxon>
        <taxon>Pseudonocardiaceae</taxon>
        <taxon>Pseudonocardia</taxon>
    </lineage>
</organism>
<keyword evidence="2" id="KW-0479">Metal-binding</keyword>
<evidence type="ECO:0000256" key="4">
    <source>
        <dbReference type="ARBA" id="ARBA00022833"/>
    </source>
</evidence>
<dbReference type="PANTHER" id="PTHR42978">
    <property type="entry name" value="QUORUM-QUENCHING LACTONASE YTNP-RELATED-RELATED"/>
    <property type="match status" value="1"/>
</dbReference>
<evidence type="ECO:0000259" key="5">
    <source>
        <dbReference type="SMART" id="SM00849"/>
    </source>
</evidence>
<dbReference type="InterPro" id="IPR036866">
    <property type="entry name" value="RibonucZ/Hydroxyglut_hydro"/>
</dbReference>
<name>A0ABW4F0L0_9PSEU</name>
<dbReference type="CDD" id="cd07720">
    <property type="entry name" value="OPHC2-like_MBL-fold"/>
    <property type="match status" value="1"/>
</dbReference>
<comment type="similarity">
    <text evidence="1">Belongs to the metallo-beta-lactamase superfamily.</text>
</comment>
<comment type="caution">
    <text evidence="6">The sequence shown here is derived from an EMBL/GenBank/DDBJ whole genome shotgun (WGS) entry which is preliminary data.</text>
</comment>
<dbReference type="SMART" id="SM00849">
    <property type="entry name" value="Lactamase_B"/>
    <property type="match status" value="1"/>
</dbReference>
<dbReference type="RefSeq" id="WP_344723546.1">
    <property type="nucleotide sequence ID" value="NZ_BAAAUS010000020.1"/>
</dbReference>
<dbReference type="Proteomes" id="UP001597114">
    <property type="component" value="Unassembled WGS sequence"/>
</dbReference>
<sequence>MTGVSTGAIDPVPPEDEPEIARIGAFNHVSPSGKGVDVRRTMVLRKGALLIVAVTVAMAPAACAAPADQGAATSGWVDQQAPGFYRLRLGDFRITVLSDGTAPRDLPMIMSKPDDVRAAFEASHEALPTELSINCFLVDTGAQKILVDTGAGELFGATSGKLVDNLRAAGYRPEDVDTILLTHIHGDHSGGLSIGGKAVFPNARVYVDKDDPDYWLSSAAEAGAPADRKMTFVQSRQTLDPYIQADRLRTFDGETELFPGIRTVPEPGHTPGLTGYLVESRGERMLLWGDIVHAAEVQFRDPSITVEYDVDPAQAVASRMRMLGDAPKQGYLVGGAHLSFPGLGHVRAEQNGFSWVPAPYIGHP</sequence>
<accession>A0ABW4F0L0</accession>
<dbReference type="Gene3D" id="3.60.15.10">
    <property type="entry name" value="Ribonuclease Z/Hydroxyacylglutathione hydrolase-like"/>
    <property type="match status" value="1"/>
</dbReference>
<gene>
    <name evidence="6" type="ORF">ACFSJD_20605</name>
</gene>
<evidence type="ECO:0000313" key="6">
    <source>
        <dbReference type="EMBL" id="MFD1519909.1"/>
    </source>
</evidence>
<dbReference type="InterPro" id="IPR001279">
    <property type="entry name" value="Metallo-B-lactamas"/>
</dbReference>
<evidence type="ECO:0000313" key="7">
    <source>
        <dbReference type="Proteomes" id="UP001597114"/>
    </source>
</evidence>
<keyword evidence="3" id="KW-0378">Hydrolase</keyword>
<evidence type="ECO:0000256" key="3">
    <source>
        <dbReference type="ARBA" id="ARBA00022801"/>
    </source>
</evidence>
<dbReference type="InterPro" id="IPR051013">
    <property type="entry name" value="MBL_superfamily_lactonases"/>
</dbReference>
<evidence type="ECO:0000256" key="1">
    <source>
        <dbReference type="ARBA" id="ARBA00007749"/>
    </source>
</evidence>
<dbReference type="Pfam" id="PF00753">
    <property type="entry name" value="Lactamase_B"/>
    <property type="match status" value="1"/>
</dbReference>
<keyword evidence="4" id="KW-0862">Zinc</keyword>
<reference evidence="7" key="1">
    <citation type="journal article" date="2019" name="Int. J. Syst. Evol. Microbiol.">
        <title>The Global Catalogue of Microorganisms (GCM) 10K type strain sequencing project: providing services to taxonomists for standard genome sequencing and annotation.</title>
        <authorList>
            <consortium name="The Broad Institute Genomics Platform"/>
            <consortium name="The Broad Institute Genome Sequencing Center for Infectious Disease"/>
            <person name="Wu L."/>
            <person name="Ma J."/>
        </authorList>
    </citation>
    <scope>NUCLEOTIDE SEQUENCE [LARGE SCALE GENOMIC DNA]</scope>
    <source>
        <strain evidence="7">CCM 7043</strain>
    </source>
</reference>